<sequence length="482" mass="51802">MKLSQVLAGLEPLSVHADGDLELGGVSYDSRTTRPGDLFVAVTGYAVDGHRFIHKAVENGAVAVLCERPPEEDIPYVTVSSTRAALAQVGANWFDHPAEKLTVVGVTGTNGKTTVTYLLKSVLEQCYGAKVGLIGTIQNMIGDEVIETERTTPESFELQGLFARMVEAGCSHAIMEVSSHALVLHRVDCIPFAVGVFTNLTEDHLDFHKTMEEYGKAKAQLFRRCKAGVLNHDDPAWETMTDGATCTIRTYTARGADAQVSATDLDLASDHVSFTVRSGGQCQAVTLGIPGGFTVYNALAVIGASLELGLSLPEIAAALTNAKGVKGRVEVVPTPGKPYTILIDYAHTPDGLENVLRAVQGFCKGRVIAVFGCGGDRDPIKRPIMGRIGVELSDLAVITSDNPRTEDPMAIIDQIVAGFAGTEKPYVVIENRREAIRWAMDHAEKDDIIVLCGKGHETYQILGTEKTHLDEREEVAAHLAGH</sequence>
<comment type="PTM">
    <text evidence="12">Carboxylation is probably crucial for Mg(2+) binding and, consequently, for the gamma-phosphate positioning of ATP.</text>
</comment>
<comment type="similarity">
    <text evidence="2 12">Belongs to the MurCDEF family. MurE subfamily.</text>
</comment>
<feature type="binding site" evidence="12">
    <location>
        <position position="30"/>
    </location>
    <ligand>
        <name>UDP-N-acetyl-alpha-D-muramoyl-L-alanyl-D-glutamate</name>
        <dbReference type="ChEBI" id="CHEBI:83900"/>
    </ligand>
</feature>
<dbReference type="GO" id="GO:0051301">
    <property type="term" value="P:cell division"/>
    <property type="evidence" value="ECO:0007669"/>
    <property type="project" value="UniProtKB-KW"/>
</dbReference>
<feature type="binding site" evidence="12">
    <location>
        <begin position="401"/>
        <end position="404"/>
    </location>
    <ligand>
        <name>meso-2,6-diaminopimelate</name>
        <dbReference type="ChEBI" id="CHEBI:57791"/>
    </ligand>
</feature>
<keyword evidence="11 12" id="KW-0961">Cell wall biogenesis/degradation</keyword>
<dbReference type="EC" id="6.3.2.13" evidence="12"/>
<dbReference type="NCBIfam" id="NF001124">
    <property type="entry name" value="PRK00139.1-2"/>
    <property type="match status" value="1"/>
</dbReference>
<dbReference type="InterPro" id="IPR000713">
    <property type="entry name" value="Mur_ligase_N"/>
</dbReference>
<evidence type="ECO:0000256" key="12">
    <source>
        <dbReference type="HAMAP-Rule" id="MF_00208"/>
    </source>
</evidence>
<reference evidence="17" key="2">
    <citation type="journal article" date="2021" name="PeerJ">
        <title>Extensive microbial diversity within the chicken gut microbiome revealed by metagenomics and culture.</title>
        <authorList>
            <person name="Gilroy R."/>
            <person name="Ravi A."/>
            <person name="Getino M."/>
            <person name="Pursley I."/>
            <person name="Horton D.L."/>
            <person name="Alikhan N.F."/>
            <person name="Baker D."/>
            <person name="Gharbi K."/>
            <person name="Hall N."/>
            <person name="Watson M."/>
            <person name="Adriaenssens E.M."/>
            <person name="Foster-Nyarko E."/>
            <person name="Jarju S."/>
            <person name="Secka A."/>
            <person name="Antonio M."/>
            <person name="Oren A."/>
            <person name="Chaudhuri R.R."/>
            <person name="La Ragione R."/>
            <person name="Hildebrand F."/>
            <person name="Pallen M.J."/>
        </authorList>
    </citation>
    <scope>NUCLEOTIDE SEQUENCE</scope>
    <source>
        <strain evidence="17">ChiBcec16-1751</strain>
    </source>
</reference>
<dbReference type="GO" id="GO:0004326">
    <property type="term" value="F:tetrahydrofolylpolyglutamate synthase activity"/>
    <property type="evidence" value="ECO:0007669"/>
    <property type="project" value="InterPro"/>
</dbReference>
<dbReference type="SUPFAM" id="SSF63418">
    <property type="entry name" value="MurE/MurF N-terminal domain"/>
    <property type="match status" value="1"/>
</dbReference>
<feature type="binding site" evidence="12">
    <location>
        <position position="453"/>
    </location>
    <ligand>
        <name>meso-2,6-diaminopimelate</name>
        <dbReference type="ChEBI" id="CHEBI:57791"/>
    </ligand>
</feature>
<dbReference type="InterPro" id="IPR036565">
    <property type="entry name" value="Mur-like_cat_sf"/>
</dbReference>
<feature type="binding site" evidence="12">
    <location>
        <begin position="108"/>
        <end position="114"/>
    </location>
    <ligand>
        <name>ATP</name>
        <dbReference type="ChEBI" id="CHEBI:30616"/>
    </ligand>
</feature>
<dbReference type="InterPro" id="IPR013221">
    <property type="entry name" value="Mur_ligase_cen"/>
</dbReference>
<keyword evidence="4 12" id="KW-0436">Ligase</keyword>
<feature type="domain" description="Mur ligase central" evidence="16">
    <location>
        <begin position="106"/>
        <end position="304"/>
    </location>
</feature>
<evidence type="ECO:0000259" key="16">
    <source>
        <dbReference type="Pfam" id="PF08245"/>
    </source>
</evidence>
<dbReference type="GO" id="GO:0008765">
    <property type="term" value="F:UDP-N-acetylmuramoylalanyl-D-glutamate-2,6-diaminopimelate ligase activity"/>
    <property type="evidence" value="ECO:0007669"/>
    <property type="project" value="UniProtKB-UniRule"/>
</dbReference>
<dbReference type="HAMAP" id="MF_00208">
    <property type="entry name" value="MurE"/>
    <property type="match status" value="1"/>
</dbReference>
<comment type="caution">
    <text evidence="12">Lacks conserved residue(s) required for the propagation of feature annotation.</text>
</comment>
<dbReference type="NCBIfam" id="TIGR01085">
    <property type="entry name" value="murE"/>
    <property type="match status" value="1"/>
</dbReference>
<keyword evidence="3 12" id="KW-0963">Cytoplasm</keyword>
<feature type="modified residue" description="N6-carboxylysine" evidence="12">
    <location>
        <position position="218"/>
    </location>
</feature>
<evidence type="ECO:0000256" key="10">
    <source>
        <dbReference type="ARBA" id="ARBA00023306"/>
    </source>
</evidence>
<dbReference type="AlphaFoldDB" id="A0A9D1FB50"/>
<dbReference type="NCBIfam" id="NF001126">
    <property type="entry name" value="PRK00139.1-4"/>
    <property type="match status" value="1"/>
</dbReference>
<dbReference type="GO" id="GO:0005737">
    <property type="term" value="C:cytoplasm"/>
    <property type="evidence" value="ECO:0007669"/>
    <property type="project" value="UniProtKB-SubCell"/>
</dbReference>
<feature type="domain" description="Mur ligase C-terminal" evidence="15">
    <location>
        <begin position="327"/>
        <end position="455"/>
    </location>
</feature>
<organism evidence="17 18">
    <name type="scientific">Candidatus Avoscillospira avistercoris</name>
    <dbReference type="NCBI Taxonomy" id="2840707"/>
    <lineage>
        <taxon>Bacteria</taxon>
        <taxon>Bacillati</taxon>
        <taxon>Bacillota</taxon>
        <taxon>Clostridia</taxon>
        <taxon>Eubacteriales</taxon>
        <taxon>Oscillospiraceae</taxon>
        <taxon>Oscillospiraceae incertae sedis</taxon>
        <taxon>Candidatus Avoscillospira</taxon>
    </lineage>
</organism>
<dbReference type="GO" id="GO:0005524">
    <property type="term" value="F:ATP binding"/>
    <property type="evidence" value="ECO:0007669"/>
    <property type="project" value="UniProtKB-UniRule"/>
</dbReference>
<evidence type="ECO:0000313" key="17">
    <source>
        <dbReference type="EMBL" id="HIS65729.1"/>
    </source>
</evidence>
<evidence type="ECO:0000256" key="8">
    <source>
        <dbReference type="ARBA" id="ARBA00022960"/>
    </source>
</evidence>
<dbReference type="Pfam" id="PF08245">
    <property type="entry name" value="Mur_ligase_M"/>
    <property type="match status" value="1"/>
</dbReference>
<dbReference type="PANTHER" id="PTHR23135">
    <property type="entry name" value="MUR LIGASE FAMILY MEMBER"/>
    <property type="match status" value="1"/>
</dbReference>
<feature type="binding site" evidence="12">
    <location>
        <begin position="151"/>
        <end position="152"/>
    </location>
    <ligand>
        <name>UDP-N-acetyl-alpha-D-muramoyl-L-alanyl-D-glutamate</name>
        <dbReference type="ChEBI" id="CHEBI:83900"/>
    </ligand>
</feature>
<feature type="domain" description="Mur ligase N-terminal catalytic" evidence="14">
    <location>
        <begin position="25"/>
        <end position="79"/>
    </location>
</feature>
<dbReference type="SUPFAM" id="SSF53623">
    <property type="entry name" value="MurD-like peptide ligases, catalytic domain"/>
    <property type="match status" value="1"/>
</dbReference>
<keyword evidence="5 12" id="KW-0132">Cell division</keyword>
<comment type="pathway">
    <text evidence="1 12 13">Cell wall biogenesis; peptidoglycan biosynthesis.</text>
</comment>
<dbReference type="GO" id="GO:0071555">
    <property type="term" value="P:cell wall organization"/>
    <property type="evidence" value="ECO:0007669"/>
    <property type="project" value="UniProtKB-KW"/>
</dbReference>
<gene>
    <name evidence="12" type="primary">murE</name>
    <name evidence="17" type="ORF">IAA83_10250</name>
</gene>
<dbReference type="PROSITE" id="PS01011">
    <property type="entry name" value="FOLYLPOLYGLU_SYNT_1"/>
    <property type="match status" value="1"/>
</dbReference>
<dbReference type="InterPro" id="IPR035911">
    <property type="entry name" value="MurE/MurF_N"/>
</dbReference>
<dbReference type="InterPro" id="IPR004101">
    <property type="entry name" value="Mur_ligase_C"/>
</dbReference>
<keyword evidence="7 12" id="KW-0067">ATP-binding</keyword>
<evidence type="ECO:0000256" key="11">
    <source>
        <dbReference type="ARBA" id="ARBA00023316"/>
    </source>
</evidence>
<feature type="binding site" evidence="12">
    <location>
        <position position="178"/>
    </location>
    <ligand>
        <name>UDP-N-acetyl-alpha-D-muramoyl-L-alanyl-D-glutamate</name>
        <dbReference type="ChEBI" id="CHEBI:83900"/>
    </ligand>
</feature>
<evidence type="ECO:0000256" key="7">
    <source>
        <dbReference type="ARBA" id="ARBA00022840"/>
    </source>
</evidence>
<comment type="catalytic activity">
    <reaction evidence="12">
        <text>UDP-N-acetyl-alpha-D-muramoyl-L-alanyl-D-glutamate + meso-2,6-diaminopimelate + ATP = UDP-N-acetyl-alpha-D-muramoyl-L-alanyl-gamma-D-glutamyl-meso-2,6-diaminopimelate + ADP + phosphate + H(+)</text>
        <dbReference type="Rhea" id="RHEA:23676"/>
        <dbReference type="ChEBI" id="CHEBI:15378"/>
        <dbReference type="ChEBI" id="CHEBI:30616"/>
        <dbReference type="ChEBI" id="CHEBI:43474"/>
        <dbReference type="ChEBI" id="CHEBI:57791"/>
        <dbReference type="ChEBI" id="CHEBI:83900"/>
        <dbReference type="ChEBI" id="CHEBI:83905"/>
        <dbReference type="ChEBI" id="CHEBI:456216"/>
        <dbReference type="EC" id="6.3.2.13"/>
    </reaction>
</comment>
<dbReference type="InterPro" id="IPR036615">
    <property type="entry name" value="Mur_ligase_C_dom_sf"/>
</dbReference>
<evidence type="ECO:0000259" key="15">
    <source>
        <dbReference type="Pfam" id="PF02875"/>
    </source>
</evidence>
<protein>
    <recommendedName>
        <fullName evidence="12">UDP-N-acetylmuramoyl-L-alanyl-D-glutamate--2,6-diaminopimelate ligase</fullName>
        <ecNumber evidence="12">6.3.2.13</ecNumber>
    </recommendedName>
    <alternativeName>
        <fullName evidence="12">Meso-A2pm-adding enzyme</fullName>
    </alternativeName>
    <alternativeName>
        <fullName evidence="12">Meso-diaminopimelate-adding enzyme</fullName>
    </alternativeName>
    <alternativeName>
        <fullName evidence="12">UDP-MurNAc-L-Ala-D-Glu:meso-diaminopimelate ligase</fullName>
    </alternativeName>
    <alternativeName>
        <fullName evidence="12">UDP-MurNAc-tripeptide synthetase</fullName>
    </alternativeName>
    <alternativeName>
        <fullName evidence="12">UDP-N-acetylmuramyl-tripeptide synthetase</fullName>
    </alternativeName>
</protein>
<dbReference type="Gene3D" id="3.40.1190.10">
    <property type="entry name" value="Mur-like, catalytic domain"/>
    <property type="match status" value="1"/>
</dbReference>
<evidence type="ECO:0000256" key="9">
    <source>
        <dbReference type="ARBA" id="ARBA00022984"/>
    </source>
</evidence>
<evidence type="ECO:0000256" key="4">
    <source>
        <dbReference type="ARBA" id="ARBA00022598"/>
    </source>
</evidence>
<dbReference type="Gene3D" id="3.90.190.20">
    <property type="entry name" value="Mur ligase, C-terminal domain"/>
    <property type="match status" value="1"/>
</dbReference>
<dbReference type="Gene3D" id="3.40.1390.10">
    <property type="entry name" value="MurE/MurF, N-terminal domain"/>
    <property type="match status" value="1"/>
</dbReference>
<feature type="short sequence motif" description="Meso-diaminopimelate recognition motif" evidence="12">
    <location>
        <begin position="401"/>
        <end position="404"/>
    </location>
</feature>
<dbReference type="Pfam" id="PF02875">
    <property type="entry name" value="Mur_ligase_C"/>
    <property type="match status" value="1"/>
</dbReference>
<feature type="binding site" evidence="12">
    <location>
        <position position="457"/>
    </location>
    <ligand>
        <name>meso-2,6-diaminopimelate</name>
        <dbReference type="ChEBI" id="CHEBI:57791"/>
    </ligand>
</feature>
<comment type="caution">
    <text evidence="17">The sequence shown here is derived from an EMBL/GenBank/DDBJ whole genome shotgun (WGS) entry which is preliminary data.</text>
</comment>
<keyword evidence="8 12" id="KW-0133">Cell shape</keyword>
<comment type="cofactor">
    <cofactor evidence="12">
        <name>Mg(2+)</name>
        <dbReference type="ChEBI" id="CHEBI:18420"/>
    </cofactor>
</comment>
<feature type="binding site" evidence="12">
    <location>
        <position position="186"/>
    </location>
    <ligand>
        <name>UDP-N-acetyl-alpha-D-muramoyl-L-alanyl-D-glutamate</name>
        <dbReference type="ChEBI" id="CHEBI:83900"/>
    </ligand>
</feature>
<dbReference type="InterPro" id="IPR005761">
    <property type="entry name" value="UDP-N-AcMur-Glu-dNH2Pim_ligase"/>
</dbReference>
<feature type="binding site" evidence="12">
    <location>
        <position position="377"/>
    </location>
    <ligand>
        <name>meso-2,6-diaminopimelate</name>
        <dbReference type="ChEBI" id="CHEBI:57791"/>
    </ligand>
</feature>
<evidence type="ECO:0000256" key="1">
    <source>
        <dbReference type="ARBA" id="ARBA00004752"/>
    </source>
</evidence>
<evidence type="ECO:0000313" key="18">
    <source>
        <dbReference type="Proteomes" id="UP000886741"/>
    </source>
</evidence>
<keyword evidence="10 12" id="KW-0131">Cell cycle</keyword>
<dbReference type="Proteomes" id="UP000886741">
    <property type="component" value="Unassembled WGS sequence"/>
</dbReference>
<dbReference type="SUPFAM" id="SSF53244">
    <property type="entry name" value="MurD-like peptide ligases, peptide-binding domain"/>
    <property type="match status" value="1"/>
</dbReference>
<evidence type="ECO:0000259" key="14">
    <source>
        <dbReference type="Pfam" id="PF01225"/>
    </source>
</evidence>
<dbReference type="EMBL" id="DVJJ01000156">
    <property type="protein sequence ID" value="HIS65729.1"/>
    <property type="molecule type" value="Genomic_DNA"/>
</dbReference>
<comment type="subcellular location">
    <subcellularLocation>
        <location evidence="12 13">Cytoplasm</location>
    </subcellularLocation>
</comment>
<evidence type="ECO:0000256" key="3">
    <source>
        <dbReference type="ARBA" id="ARBA00022490"/>
    </source>
</evidence>
<accession>A0A9D1FB50</accession>
<dbReference type="Pfam" id="PF01225">
    <property type="entry name" value="Mur_ligase"/>
    <property type="match status" value="1"/>
</dbReference>
<dbReference type="GO" id="GO:0008360">
    <property type="term" value="P:regulation of cell shape"/>
    <property type="evidence" value="ECO:0007669"/>
    <property type="project" value="UniProtKB-KW"/>
</dbReference>
<evidence type="ECO:0000256" key="2">
    <source>
        <dbReference type="ARBA" id="ARBA00005898"/>
    </source>
</evidence>
<evidence type="ECO:0000256" key="6">
    <source>
        <dbReference type="ARBA" id="ARBA00022741"/>
    </source>
</evidence>
<keyword evidence="9 12" id="KW-0573">Peptidoglycan synthesis</keyword>
<dbReference type="GO" id="GO:0009252">
    <property type="term" value="P:peptidoglycan biosynthetic process"/>
    <property type="evidence" value="ECO:0007669"/>
    <property type="project" value="UniProtKB-UniRule"/>
</dbReference>
<name>A0A9D1FB50_9FIRM</name>
<keyword evidence="6 12" id="KW-0547">Nucleotide-binding</keyword>
<dbReference type="PANTHER" id="PTHR23135:SF4">
    <property type="entry name" value="UDP-N-ACETYLMURAMOYL-L-ALANYL-D-GLUTAMATE--2,6-DIAMINOPIMELATE LIGASE MURE HOMOLOG, CHLOROPLASTIC"/>
    <property type="match status" value="1"/>
</dbReference>
<comment type="function">
    <text evidence="12">Catalyzes the addition of meso-diaminopimelic acid to the nucleotide precursor UDP-N-acetylmuramoyl-L-alanyl-D-glutamate (UMAG) in the biosynthesis of bacterial cell-wall peptidoglycan.</text>
</comment>
<keyword evidence="12" id="KW-0460">Magnesium</keyword>
<dbReference type="GO" id="GO:0000287">
    <property type="term" value="F:magnesium ion binding"/>
    <property type="evidence" value="ECO:0007669"/>
    <property type="project" value="UniProtKB-UniRule"/>
</dbReference>
<dbReference type="InterPro" id="IPR018109">
    <property type="entry name" value="Folylpolyglutamate_synth_CS"/>
</dbReference>
<evidence type="ECO:0000256" key="13">
    <source>
        <dbReference type="RuleBase" id="RU004135"/>
    </source>
</evidence>
<reference evidence="17" key="1">
    <citation type="submission" date="2020-10" db="EMBL/GenBank/DDBJ databases">
        <authorList>
            <person name="Gilroy R."/>
        </authorList>
    </citation>
    <scope>NUCLEOTIDE SEQUENCE</scope>
    <source>
        <strain evidence="17">ChiBcec16-1751</strain>
    </source>
</reference>
<proteinExistence type="inferred from homology"/>
<evidence type="ECO:0000256" key="5">
    <source>
        <dbReference type="ARBA" id="ARBA00022618"/>
    </source>
</evidence>